<accession>A0A6N2KVM4</accession>
<sequence>MEYAAAGELFERICNAGEIFLSTTHIRSQLLPFHGTNSYQSSFSIGKDNLDSAYQSSITNQAPSFAVANLPWRSEVGKHPLRWKLSAVSQDMRLWLFQGNELTDLPCMEDTEL</sequence>
<dbReference type="EMBL" id="CAADRP010000779">
    <property type="protein sequence ID" value="VFU32323.1"/>
    <property type="molecule type" value="Genomic_DNA"/>
</dbReference>
<name>A0A6N2KVM4_SALVM</name>
<organism evidence="1">
    <name type="scientific">Salix viminalis</name>
    <name type="common">Common osier</name>
    <name type="synonym">Basket willow</name>
    <dbReference type="NCBI Taxonomy" id="40686"/>
    <lineage>
        <taxon>Eukaryota</taxon>
        <taxon>Viridiplantae</taxon>
        <taxon>Streptophyta</taxon>
        <taxon>Embryophyta</taxon>
        <taxon>Tracheophyta</taxon>
        <taxon>Spermatophyta</taxon>
        <taxon>Magnoliopsida</taxon>
        <taxon>eudicotyledons</taxon>
        <taxon>Gunneridae</taxon>
        <taxon>Pentapetalae</taxon>
        <taxon>rosids</taxon>
        <taxon>fabids</taxon>
        <taxon>Malpighiales</taxon>
        <taxon>Salicaceae</taxon>
        <taxon>Saliceae</taxon>
        <taxon>Salix</taxon>
    </lineage>
</organism>
<reference evidence="1" key="1">
    <citation type="submission" date="2019-03" db="EMBL/GenBank/DDBJ databases">
        <authorList>
            <person name="Mank J."/>
            <person name="Almeida P."/>
        </authorList>
    </citation>
    <scope>NUCLEOTIDE SEQUENCE</scope>
    <source>
        <strain evidence="1">78183</strain>
    </source>
</reference>
<evidence type="ECO:0000313" key="1">
    <source>
        <dbReference type="EMBL" id="VFU32323.1"/>
    </source>
</evidence>
<dbReference type="AlphaFoldDB" id="A0A6N2KVM4"/>
<protein>
    <submittedName>
        <fullName evidence="1">Uncharacterized protein</fullName>
    </submittedName>
</protein>
<proteinExistence type="predicted"/>
<gene>
    <name evidence="1" type="ORF">SVIM_LOCUS140778</name>
</gene>